<reference evidence="1 2" key="1">
    <citation type="submission" date="2017-12" db="EMBL/GenBank/DDBJ databases">
        <title>Genomic Encyclopedia of Type Strains, Phase III (KMG-III): the genomes of soil and plant-associated and newly described type strains.</title>
        <authorList>
            <person name="Whitman W."/>
        </authorList>
    </citation>
    <scope>NUCLEOTIDE SEQUENCE [LARGE SCALE GENOMIC DNA]</scope>
    <source>
        <strain evidence="1 2">LP43</strain>
    </source>
</reference>
<evidence type="ECO:0000313" key="1">
    <source>
        <dbReference type="EMBL" id="PKV67065.1"/>
    </source>
</evidence>
<organism evidence="1 2">
    <name type="scientific">Pontibacter ramchanderi</name>
    <dbReference type="NCBI Taxonomy" id="1179743"/>
    <lineage>
        <taxon>Bacteria</taxon>
        <taxon>Pseudomonadati</taxon>
        <taxon>Bacteroidota</taxon>
        <taxon>Cytophagia</taxon>
        <taxon>Cytophagales</taxon>
        <taxon>Hymenobacteraceae</taxon>
        <taxon>Pontibacter</taxon>
    </lineage>
</organism>
<dbReference type="EMBL" id="PJMU01000002">
    <property type="protein sequence ID" value="PKV67065.1"/>
    <property type="molecule type" value="Genomic_DNA"/>
</dbReference>
<comment type="caution">
    <text evidence="1">The sequence shown here is derived from an EMBL/GenBank/DDBJ whole genome shotgun (WGS) entry which is preliminary data.</text>
</comment>
<dbReference type="AlphaFoldDB" id="A0A2N3UCK1"/>
<protein>
    <submittedName>
        <fullName evidence="1">Uncharacterized protein</fullName>
    </submittedName>
</protein>
<keyword evidence="2" id="KW-1185">Reference proteome</keyword>
<dbReference type="RefSeq" id="WP_101444342.1">
    <property type="nucleotide sequence ID" value="NZ_PJMU01000002.1"/>
</dbReference>
<evidence type="ECO:0000313" key="2">
    <source>
        <dbReference type="Proteomes" id="UP000233782"/>
    </source>
</evidence>
<accession>A0A2N3UCK1</accession>
<proteinExistence type="predicted"/>
<gene>
    <name evidence="1" type="ORF">BD749_2204</name>
</gene>
<name>A0A2N3UCK1_9BACT</name>
<dbReference type="Proteomes" id="UP000233782">
    <property type="component" value="Unassembled WGS sequence"/>
</dbReference>
<dbReference type="OrthoDB" id="853742at2"/>
<sequence>MAFYSNKKRYLTFPLVWVMLLWAFTLPGHELAVYSYLINGAATGIASHLSSTADEQTDPLLEEHYAHVFSDAAPTSGVVLSPLKAFKSSFSLFMLAPPALVNQAAPRPCALVVGLLAGLLPVTILPNAP</sequence>